<dbReference type="InterPro" id="IPR001714">
    <property type="entry name" value="Pept_M24_MAP"/>
</dbReference>
<dbReference type="Gene3D" id="3.10.450.50">
    <property type="match status" value="1"/>
</dbReference>
<feature type="binding site" evidence="6">
    <location>
        <position position="149"/>
    </location>
    <ligand>
        <name>a divalent metal cation</name>
        <dbReference type="ChEBI" id="CHEBI:60240"/>
        <label>2</label>
        <note>catalytic</note>
    </ligand>
</feature>
<evidence type="ECO:0000256" key="1">
    <source>
        <dbReference type="ARBA" id="ARBA00002521"/>
    </source>
</evidence>
<keyword evidence="5 6" id="KW-0378">Hydrolase</keyword>
<proteinExistence type="inferred from homology"/>
<dbReference type="GO" id="GO:0046872">
    <property type="term" value="F:metal ion binding"/>
    <property type="evidence" value="ECO:0007669"/>
    <property type="project" value="UniProtKB-UniRule"/>
</dbReference>
<dbReference type="InterPro" id="IPR000994">
    <property type="entry name" value="Pept_M24"/>
</dbReference>
<organism evidence="9">
    <name type="scientific">Chlamydia pneumoniae</name>
    <name type="common">Chlamydophila pneumoniae</name>
    <dbReference type="NCBI Taxonomy" id="83558"/>
    <lineage>
        <taxon>Bacteria</taxon>
        <taxon>Pseudomonadati</taxon>
        <taxon>Chlamydiota</taxon>
        <taxon>Chlamydiia</taxon>
        <taxon>Chlamydiales</taxon>
        <taxon>Chlamydiaceae</taxon>
        <taxon>Chlamydia/Chlamydophila group</taxon>
        <taxon>Chlamydia</taxon>
    </lineage>
</organism>
<evidence type="ECO:0000256" key="7">
    <source>
        <dbReference type="RuleBase" id="RU003653"/>
    </source>
</evidence>
<dbReference type="GO" id="GO:0006508">
    <property type="term" value="P:proteolysis"/>
    <property type="evidence" value="ECO:0007669"/>
    <property type="project" value="UniProtKB-KW"/>
</dbReference>
<dbReference type="PANTHER" id="PTHR43330">
    <property type="entry name" value="METHIONINE AMINOPEPTIDASE"/>
    <property type="match status" value="1"/>
</dbReference>
<dbReference type="PATRIC" id="fig|83558.18.peg.1078"/>
<feature type="binding site" evidence="6">
    <location>
        <position position="244"/>
    </location>
    <ligand>
        <name>a divalent metal cation</name>
        <dbReference type="ChEBI" id="CHEBI:60240"/>
        <label>2</label>
        <note>catalytic</note>
    </ligand>
</feature>
<keyword evidence="4 6" id="KW-0479">Metal-binding</keyword>
<accession>A0A0F7XNT4</accession>
<evidence type="ECO:0000256" key="5">
    <source>
        <dbReference type="ARBA" id="ARBA00022801"/>
    </source>
</evidence>
<dbReference type="PRINTS" id="PR00599">
    <property type="entry name" value="MAPEPTIDASE"/>
</dbReference>
<feature type="binding site" evidence="6">
    <location>
        <position position="276"/>
    </location>
    <ligand>
        <name>a divalent metal cation</name>
        <dbReference type="ChEBI" id="CHEBI:60240"/>
        <label>1</label>
    </ligand>
</feature>
<dbReference type="InterPro" id="IPR004027">
    <property type="entry name" value="SEC_C_motif"/>
</dbReference>
<keyword evidence="2 6" id="KW-0031">Aminopeptidase</keyword>
<feature type="binding site" evidence="6">
    <location>
        <position position="212"/>
    </location>
    <ligand>
        <name>a divalent metal cation</name>
        <dbReference type="ChEBI" id="CHEBI:60240"/>
        <label>2</label>
        <note>catalytic</note>
    </ligand>
</feature>
<comment type="catalytic activity">
    <reaction evidence="6 7">
        <text>Release of N-terminal amino acids, preferentially methionine, from peptides and arylamides.</text>
        <dbReference type="EC" id="3.4.11.18"/>
    </reaction>
</comment>
<dbReference type="PANTHER" id="PTHR43330:SF27">
    <property type="entry name" value="METHIONINE AMINOPEPTIDASE"/>
    <property type="match status" value="1"/>
</dbReference>
<reference evidence="9" key="1">
    <citation type="submission" date="2015-05" db="EMBL/GenBank/DDBJ databases">
        <authorList>
            <person name="Rattei Thomas"/>
        </authorList>
    </citation>
    <scope>NUCLEOTIDE SEQUENCE</scope>
    <source>
        <strain evidence="9">PB1</strain>
    </source>
</reference>
<feature type="domain" description="Peptidase M24" evidence="8">
    <location>
        <begin position="54"/>
        <end position="283"/>
    </location>
</feature>
<dbReference type="NCBIfam" id="TIGR00500">
    <property type="entry name" value="met_pdase_I"/>
    <property type="match status" value="1"/>
</dbReference>
<name>A0A0F7XNT4_CHLPN</name>
<dbReference type="EC" id="3.4.11.18" evidence="6 7"/>
<dbReference type="NCBIfam" id="NF008970">
    <property type="entry name" value="PRK12318.1"/>
    <property type="match status" value="1"/>
</dbReference>
<evidence type="ECO:0000256" key="6">
    <source>
        <dbReference type="HAMAP-Rule" id="MF_01974"/>
    </source>
</evidence>
<dbReference type="Pfam" id="PF02810">
    <property type="entry name" value="SEC-C"/>
    <property type="match status" value="1"/>
</dbReference>
<comment type="function">
    <text evidence="1 6">Removes the N-terminal methionine from nascent proteins. The N-terminal methionine is often cleaved when the second residue in the primary sequence is small and uncharged (Met-Ala-, Cys, Gly, Pro, Ser, Thr, or Val). Requires deformylation of the N(alpha)-formylated initiator methionine before it can be hydrolyzed.</text>
</comment>
<gene>
    <name evidence="6" type="primary">map</name>
    <name evidence="9" type="ORF">BN1224_PB1_B_10500</name>
</gene>
<evidence type="ECO:0000256" key="4">
    <source>
        <dbReference type="ARBA" id="ARBA00022723"/>
    </source>
</evidence>
<comment type="similarity">
    <text evidence="6">Belongs to the peptidase M24A family. Methionine aminopeptidase type 1 subfamily.</text>
</comment>
<keyword evidence="3 6" id="KW-0645">Protease</keyword>
<dbReference type="InterPro" id="IPR002467">
    <property type="entry name" value="Pept_M24A_MAP1"/>
</dbReference>
<evidence type="ECO:0000313" key="9">
    <source>
        <dbReference type="EMBL" id="CRI51081.1"/>
    </source>
</evidence>
<evidence type="ECO:0000256" key="2">
    <source>
        <dbReference type="ARBA" id="ARBA00022438"/>
    </source>
</evidence>
<dbReference type="InterPro" id="IPR036005">
    <property type="entry name" value="Creatinase/aminopeptidase-like"/>
</dbReference>
<sequence length="294" mass="32954">MILMKRNDPCWCGSGRKWKQCHYPQPPKMSPEALKQHYASQYNILLKTPEQKAKIYNACQITARILDELCKASQKGVTTNELDELSQELHKKYDAIAAPFHYGSPPFPKTICTSLNEVICHGIPNDIPLKDGDIMNIDVSCIVDGYYGDCSRMVMIGEVPEIKKKICQAALECLNDSIAILKPGIPLCEIGEAIEARADTYGFSVVDQFVGHGVGIEFHENPYVPHYRNRSMIPLAPGMIFTIEPMINVGKKEGVVDPKNQWEARTCDNQPSAQWEHTIAITETGYEILTLLND</sequence>
<dbReference type="CDD" id="cd01086">
    <property type="entry name" value="MetAP1"/>
    <property type="match status" value="1"/>
</dbReference>
<dbReference type="SUPFAM" id="SSF103642">
    <property type="entry name" value="Sec-C motif"/>
    <property type="match status" value="1"/>
</dbReference>
<feature type="binding site" evidence="6">
    <location>
        <position position="121"/>
    </location>
    <ligand>
        <name>substrate</name>
    </ligand>
</feature>
<dbReference type="HAMAP" id="MF_01974">
    <property type="entry name" value="MetAP_1"/>
    <property type="match status" value="1"/>
</dbReference>
<dbReference type="PROSITE" id="PS00680">
    <property type="entry name" value="MAP_1"/>
    <property type="match status" value="1"/>
</dbReference>
<dbReference type="EMBL" id="LN847240">
    <property type="protein sequence ID" value="CRI51081.1"/>
    <property type="molecule type" value="Genomic_DNA"/>
</dbReference>
<comment type="cofactor">
    <cofactor evidence="6">
        <name>Co(2+)</name>
        <dbReference type="ChEBI" id="CHEBI:48828"/>
    </cofactor>
    <cofactor evidence="6">
        <name>Zn(2+)</name>
        <dbReference type="ChEBI" id="CHEBI:29105"/>
    </cofactor>
    <cofactor evidence="6">
        <name>Mn(2+)</name>
        <dbReference type="ChEBI" id="CHEBI:29035"/>
    </cofactor>
    <cofactor evidence="6">
        <name>Fe(2+)</name>
        <dbReference type="ChEBI" id="CHEBI:29033"/>
    </cofactor>
    <text evidence="6">Binds 2 divalent metal cations per subunit. Has a high-affinity and a low affinity metal-binding site. The true nature of the physiological cofactor is under debate. The enzyme is active with cobalt, zinc, manganese or divalent iron ions. Most likely, methionine aminopeptidases function as mononuclear Fe(2+)-metalloproteases under physiological conditions, and the catalytically relevant metal-binding site has been assigned to the histidine-containing high-affinity site.</text>
</comment>
<feature type="binding site" evidence="6">
    <location>
        <position position="276"/>
    </location>
    <ligand>
        <name>a divalent metal cation</name>
        <dbReference type="ChEBI" id="CHEBI:60240"/>
        <label>2</label>
        <note>catalytic</note>
    </ligand>
</feature>
<evidence type="ECO:0000256" key="3">
    <source>
        <dbReference type="ARBA" id="ARBA00022670"/>
    </source>
</evidence>
<dbReference type="Pfam" id="PF00557">
    <property type="entry name" value="Peptidase_M24"/>
    <property type="match status" value="1"/>
</dbReference>
<dbReference type="GO" id="GO:0070006">
    <property type="term" value="F:metalloaminopeptidase activity"/>
    <property type="evidence" value="ECO:0007669"/>
    <property type="project" value="UniProtKB-UniRule"/>
</dbReference>
<feature type="binding site" evidence="6">
    <location>
        <position position="149"/>
    </location>
    <ligand>
        <name>a divalent metal cation</name>
        <dbReference type="ChEBI" id="CHEBI:60240"/>
        <label>1</label>
    </ligand>
</feature>
<evidence type="ECO:0000259" key="8">
    <source>
        <dbReference type="Pfam" id="PF00557"/>
    </source>
</evidence>
<dbReference type="GO" id="GO:0005829">
    <property type="term" value="C:cytosol"/>
    <property type="evidence" value="ECO:0007669"/>
    <property type="project" value="TreeGrafter"/>
</dbReference>
<dbReference type="SUPFAM" id="SSF55920">
    <property type="entry name" value="Creatinase/aminopeptidase"/>
    <property type="match status" value="1"/>
</dbReference>
<comment type="subunit">
    <text evidence="6">Monomer.</text>
</comment>
<feature type="binding site" evidence="6">
    <location>
        <position position="138"/>
    </location>
    <ligand>
        <name>a divalent metal cation</name>
        <dbReference type="ChEBI" id="CHEBI:60240"/>
        <label>1</label>
    </ligand>
</feature>
<feature type="binding site" evidence="6">
    <location>
        <position position="219"/>
    </location>
    <ligand>
        <name>substrate</name>
    </ligand>
</feature>
<dbReference type="Gene3D" id="3.90.230.10">
    <property type="entry name" value="Creatinase/methionine aminopeptidase superfamily"/>
    <property type="match status" value="1"/>
</dbReference>
<protein>
    <recommendedName>
        <fullName evidence="6 7">Methionine aminopeptidase</fullName>
        <shortName evidence="6">MAP</shortName>
        <shortName evidence="6">MetAP</shortName>
        <ecNumber evidence="6 7">3.4.11.18</ecNumber>
    </recommendedName>
    <alternativeName>
        <fullName evidence="6">Peptidase M</fullName>
    </alternativeName>
</protein>
<dbReference type="AlphaFoldDB" id="A0A0F7XNT4"/>
<dbReference type="GO" id="GO:0004239">
    <property type="term" value="F:initiator methionyl aminopeptidase activity"/>
    <property type="evidence" value="ECO:0007669"/>
    <property type="project" value="UniProtKB-UniRule"/>
</dbReference>